<gene>
    <name evidence="1" type="ORF">PPERSA_10649</name>
</gene>
<accession>A0A0V0QDA6</accession>
<keyword evidence="2" id="KW-1185">Reference proteome</keyword>
<sequence length="286" mass="33129">MLEENRQDPLPIPNATLKRPKIFNKDVLGTKHDFQQIGGNEFLQIEPSIAKFTGFEINKLNILKLRVINKASVAQRIHVLPSKKENNVFQVKMMKKGQLAPGMNEDIFIHFRPSEYRYYYDTLRINSETCNLVIPIHAYPVPNRQELREQFPKIIDFGTVDIGEQQVIRQQLKSRIPLNFEYEFVFTKNENDISIQPIKGIIPGNGQIDIDLIYQPTNNATVVANVELRLSQFDYEPLNIKLIGNGRYPNPSDLKNKMKLEPINRQTNSQYFGLKSNQSNFVKKIK</sequence>
<dbReference type="GO" id="GO:0003341">
    <property type="term" value="P:cilium movement"/>
    <property type="evidence" value="ECO:0007669"/>
    <property type="project" value="InterPro"/>
</dbReference>
<name>A0A0V0QDA6_PSEPJ</name>
<dbReference type="PANTHER" id="PTHR46500">
    <property type="entry name" value="CILIA- AND FLAGELLA-ASSOCIATED PROTEIN 221"/>
    <property type="match status" value="1"/>
</dbReference>
<dbReference type="AlphaFoldDB" id="A0A0V0QDA6"/>
<dbReference type="Proteomes" id="UP000054937">
    <property type="component" value="Unassembled WGS sequence"/>
</dbReference>
<dbReference type="Gene3D" id="2.60.40.10">
    <property type="entry name" value="Immunoglobulins"/>
    <property type="match status" value="2"/>
</dbReference>
<dbReference type="InterPro" id="IPR013783">
    <property type="entry name" value="Ig-like_fold"/>
</dbReference>
<dbReference type="OrthoDB" id="5538672at2759"/>
<dbReference type="GO" id="GO:0044458">
    <property type="term" value="P:motile cilium assembly"/>
    <property type="evidence" value="ECO:0007669"/>
    <property type="project" value="TreeGrafter"/>
</dbReference>
<evidence type="ECO:0000313" key="1">
    <source>
        <dbReference type="EMBL" id="KRX00150.1"/>
    </source>
</evidence>
<evidence type="ECO:0000313" key="2">
    <source>
        <dbReference type="Proteomes" id="UP000054937"/>
    </source>
</evidence>
<organism evidence="1 2">
    <name type="scientific">Pseudocohnilembus persalinus</name>
    <name type="common">Ciliate</name>
    <dbReference type="NCBI Taxonomy" id="266149"/>
    <lineage>
        <taxon>Eukaryota</taxon>
        <taxon>Sar</taxon>
        <taxon>Alveolata</taxon>
        <taxon>Ciliophora</taxon>
        <taxon>Intramacronucleata</taxon>
        <taxon>Oligohymenophorea</taxon>
        <taxon>Scuticociliatia</taxon>
        <taxon>Philasterida</taxon>
        <taxon>Pseudocohnilembidae</taxon>
        <taxon>Pseudocohnilembus</taxon>
    </lineage>
</organism>
<dbReference type="InterPro" id="IPR029676">
    <property type="entry name" value="CFAP221"/>
</dbReference>
<protein>
    <submittedName>
        <fullName evidence="1">Uncharacterized protein</fullName>
    </submittedName>
</protein>
<dbReference type="EMBL" id="LDAU01000194">
    <property type="protein sequence ID" value="KRX00150.1"/>
    <property type="molecule type" value="Genomic_DNA"/>
</dbReference>
<proteinExistence type="predicted"/>
<dbReference type="GO" id="GO:0097729">
    <property type="term" value="C:9+2 motile cilium"/>
    <property type="evidence" value="ECO:0007669"/>
    <property type="project" value="TreeGrafter"/>
</dbReference>
<dbReference type="InParanoid" id="A0A0V0QDA6"/>
<reference evidence="1 2" key="1">
    <citation type="journal article" date="2015" name="Sci. Rep.">
        <title>Genome of the facultative scuticociliatosis pathogen Pseudocohnilembus persalinus provides insight into its virulence through horizontal gene transfer.</title>
        <authorList>
            <person name="Xiong J."/>
            <person name="Wang G."/>
            <person name="Cheng J."/>
            <person name="Tian M."/>
            <person name="Pan X."/>
            <person name="Warren A."/>
            <person name="Jiang C."/>
            <person name="Yuan D."/>
            <person name="Miao W."/>
        </authorList>
    </citation>
    <scope>NUCLEOTIDE SEQUENCE [LARGE SCALE GENOMIC DNA]</scope>
    <source>
        <strain evidence="1">36N120E</strain>
    </source>
</reference>
<dbReference type="PANTHER" id="PTHR46500:SF1">
    <property type="entry name" value="CILIA- AND FLAGELLA-ASSOCIATED PROTEIN 221"/>
    <property type="match status" value="1"/>
</dbReference>
<comment type="caution">
    <text evidence="1">The sequence shown here is derived from an EMBL/GenBank/DDBJ whole genome shotgun (WGS) entry which is preliminary data.</text>
</comment>
<dbReference type="Pfam" id="PF24771">
    <property type="entry name" value="Ig_CFAP74_1st"/>
    <property type="match status" value="1"/>
</dbReference>